<protein>
    <submittedName>
        <fullName evidence="1">Uncharacterized protein</fullName>
    </submittedName>
</protein>
<evidence type="ECO:0000313" key="1">
    <source>
        <dbReference type="EMBL" id="KAI7935689.1"/>
    </source>
</evidence>
<reference evidence="2" key="1">
    <citation type="journal article" date="2018" name="BMC Genomics">
        <title>Genomic insights into host adaptation between the wheat stripe rust pathogen (Puccinia striiformis f. sp. tritici) and the barley stripe rust pathogen (Puccinia striiformis f. sp. hordei).</title>
        <authorList>
            <person name="Xia C."/>
            <person name="Wang M."/>
            <person name="Yin C."/>
            <person name="Cornejo O.E."/>
            <person name="Hulbert S.H."/>
            <person name="Chen X."/>
        </authorList>
    </citation>
    <scope>NUCLEOTIDE SEQUENCE [LARGE SCALE GENOMIC DNA]</scope>
    <source>
        <strain evidence="2">93-210</strain>
    </source>
</reference>
<dbReference type="EMBL" id="CM045882">
    <property type="protein sequence ID" value="KAI7935689.1"/>
    <property type="molecule type" value="Genomic_DNA"/>
</dbReference>
<evidence type="ECO:0000313" key="2">
    <source>
        <dbReference type="Proteomes" id="UP001060170"/>
    </source>
</evidence>
<reference evidence="1 2" key="3">
    <citation type="journal article" date="2022" name="Microbiol. Spectr.">
        <title>Folding features and dynamics of 3D genome architecture in plant fungal pathogens.</title>
        <authorList>
            <person name="Xia C."/>
        </authorList>
    </citation>
    <scope>NUCLEOTIDE SEQUENCE [LARGE SCALE GENOMIC DNA]</scope>
    <source>
        <strain evidence="1 2">93-210</strain>
    </source>
</reference>
<organism evidence="1 2">
    <name type="scientific">Puccinia striiformis f. sp. tritici</name>
    <dbReference type="NCBI Taxonomy" id="168172"/>
    <lineage>
        <taxon>Eukaryota</taxon>
        <taxon>Fungi</taxon>
        <taxon>Dikarya</taxon>
        <taxon>Basidiomycota</taxon>
        <taxon>Pucciniomycotina</taxon>
        <taxon>Pucciniomycetes</taxon>
        <taxon>Pucciniales</taxon>
        <taxon>Pucciniaceae</taxon>
        <taxon>Puccinia</taxon>
    </lineage>
</organism>
<keyword evidence="2" id="KW-1185">Reference proteome</keyword>
<sequence length="149" mass="16430">MELAEFDAPTWPKIFFHTRALGHLRTPSDLVSTGDFSPKLRTDRLAGPTLPTPFCSCQASHLEISSKSRSYCLYHLVQPNNLTHYDPYNSSEGNRPQSFLLPYTMGAIIGGKDSPLTGCTGLGDSYGSRSYRSNPLAYLHTHTPLPEAV</sequence>
<gene>
    <name evidence="1" type="ORF">MJO28_016560</name>
</gene>
<proteinExistence type="predicted"/>
<accession>A0ACC0DNB1</accession>
<reference evidence="2" key="2">
    <citation type="journal article" date="2018" name="Mol. Plant Microbe Interact.">
        <title>Genome sequence resources for the wheat stripe rust pathogen (Puccinia striiformis f. sp. tritici) and the barley stripe rust pathogen (Puccinia striiformis f. sp. hordei).</title>
        <authorList>
            <person name="Xia C."/>
            <person name="Wang M."/>
            <person name="Yin C."/>
            <person name="Cornejo O.E."/>
            <person name="Hulbert S.H."/>
            <person name="Chen X."/>
        </authorList>
    </citation>
    <scope>NUCLEOTIDE SEQUENCE [LARGE SCALE GENOMIC DNA]</scope>
    <source>
        <strain evidence="2">93-210</strain>
    </source>
</reference>
<dbReference type="Proteomes" id="UP001060170">
    <property type="component" value="Chromosome 18"/>
</dbReference>
<comment type="caution">
    <text evidence="1">The sequence shown here is derived from an EMBL/GenBank/DDBJ whole genome shotgun (WGS) entry which is preliminary data.</text>
</comment>
<name>A0ACC0DNB1_9BASI</name>